<dbReference type="SUPFAM" id="SSF49401">
    <property type="entry name" value="Bacterial adhesins"/>
    <property type="match status" value="1"/>
</dbReference>
<gene>
    <name evidence="3" type="ORF">N5C39_16670</name>
</gene>
<accession>A0AA42PTZ4</accession>
<dbReference type="GO" id="GO:0009289">
    <property type="term" value="C:pilus"/>
    <property type="evidence" value="ECO:0007669"/>
    <property type="project" value="InterPro"/>
</dbReference>
<sequence length="176" mass="18788">MKPFIRLALLSVSLTLFPLAEARSHDGTIYITGTIKNKTCVISPDSEHLVVTMTQVNATQLEKAKNETPYERFTINVEQCGAGLNTITTRFEGTPDGQNNALLAITEAQDSASGVAIGLFNTDKSPLPLSGESLPFVLTGNQTTAELVFFARYLAVTDTVTPGTANAAATFVLTYA</sequence>
<dbReference type="PANTHER" id="PTHR33420:SF25">
    <property type="entry name" value="PROTEIN FIMF"/>
    <property type="match status" value="1"/>
</dbReference>
<evidence type="ECO:0000256" key="1">
    <source>
        <dbReference type="SAM" id="SignalP"/>
    </source>
</evidence>
<dbReference type="InterPro" id="IPR050263">
    <property type="entry name" value="Bact_Fimbrial_Adh_Pro"/>
</dbReference>
<dbReference type="InterPro" id="IPR000259">
    <property type="entry name" value="Adhesion_dom_fimbrial"/>
</dbReference>
<comment type="caution">
    <text evidence="3">The sequence shown here is derived from an EMBL/GenBank/DDBJ whole genome shotgun (WGS) entry which is preliminary data.</text>
</comment>
<feature type="domain" description="Fimbrial-type adhesion" evidence="2">
    <location>
        <begin position="29"/>
        <end position="175"/>
    </location>
</feature>
<reference evidence="3" key="1">
    <citation type="submission" date="2022-09" db="EMBL/GenBank/DDBJ databases">
        <title>Intensive care unit water sources are persistently colonized with multi-drug resistant bacteria and are the site of extensive horizontal gene transfer of antibiotic resistance genes.</title>
        <authorList>
            <person name="Diorio-Toth L."/>
        </authorList>
    </citation>
    <scope>NUCLEOTIDE SEQUENCE</scope>
    <source>
        <strain evidence="3">GD03936</strain>
    </source>
</reference>
<evidence type="ECO:0000259" key="2">
    <source>
        <dbReference type="Pfam" id="PF00419"/>
    </source>
</evidence>
<feature type="signal peptide" evidence="1">
    <location>
        <begin position="1"/>
        <end position="22"/>
    </location>
</feature>
<dbReference type="Proteomes" id="UP001158416">
    <property type="component" value="Unassembled WGS sequence"/>
</dbReference>
<dbReference type="Gene3D" id="2.60.40.1090">
    <property type="entry name" value="Fimbrial-type adhesion domain"/>
    <property type="match status" value="1"/>
</dbReference>
<name>A0AA42PTZ4_9ENTR</name>
<dbReference type="Pfam" id="PF00419">
    <property type="entry name" value="Fimbrial"/>
    <property type="match status" value="1"/>
</dbReference>
<organism evidence="3 4">
    <name type="scientific">Enterobacter bugandensis</name>
    <dbReference type="NCBI Taxonomy" id="881260"/>
    <lineage>
        <taxon>Bacteria</taxon>
        <taxon>Pseudomonadati</taxon>
        <taxon>Pseudomonadota</taxon>
        <taxon>Gammaproteobacteria</taxon>
        <taxon>Enterobacterales</taxon>
        <taxon>Enterobacteriaceae</taxon>
        <taxon>Enterobacter</taxon>
    </lineage>
</organism>
<dbReference type="GO" id="GO:0043709">
    <property type="term" value="P:cell adhesion involved in single-species biofilm formation"/>
    <property type="evidence" value="ECO:0007669"/>
    <property type="project" value="TreeGrafter"/>
</dbReference>
<evidence type="ECO:0000313" key="3">
    <source>
        <dbReference type="EMBL" id="MDH1320003.1"/>
    </source>
</evidence>
<dbReference type="RefSeq" id="WP_280029747.1">
    <property type="nucleotide sequence ID" value="NZ_JAOCAP010000008.1"/>
</dbReference>
<protein>
    <submittedName>
        <fullName evidence="3">Fimbrial protein</fullName>
    </submittedName>
</protein>
<keyword evidence="1" id="KW-0732">Signal</keyword>
<dbReference type="InterPro" id="IPR036937">
    <property type="entry name" value="Adhesion_dom_fimbrial_sf"/>
</dbReference>
<dbReference type="PANTHER" id="PTHR33420">
    <property type="entry name" value="FIMBRIAL SUBUNIT ELFA-RELATED"/>
    <property type="match status" value="1"/>
</dbReference>
<dbReference type="EMBL" id="JAOCAP010000008">
    <property type="protein sequence ID" value="MDH1320003.1"/>
    <property type="molecule type" value="Genomic_DNA"/>
</dbReference>
<dbReference type="InterPro" id="IPR008966">
    <property type="entry name" value="Adhesion_dom_sf"/>
</dbReference>
<dbReference type="AlphaFoldDB" id="A0AA42PTZ4"/>
<evidence type="ECO:0000313" key="4">
    <source>
        <dbReference type="Proteomes" id="UP001158416"/>
    </source>
</evidence>
<feature type="chain" id="PRO_5041451577" evidence="1">
    <location>
        <begin position="23"/>
        <end position="176"/>
    </location>
</feature>
<proteinExistence type="predicted"/>